<evidence type="ECO:0000313" key="4">
    <source>
        <dbReference type="EMBL" id="PHH83541.1"/>
    </source>
</evidence>
<keyword evidence="5" id="KW-1185">Reference proteome</keyword>
<dbReference type="Pfam" id="PF07910">
    <property type="entry name" value="Peptidase_C78"/>
    <property type="match status" value="1"/>
</dbReference>
<sequence length="291" mass="33488">MPPAQPAKAQQNSREPVSRLGKSQLGKFAHEDEMPTWLVKILATGHQPCTPGVLPVLGRLLEQCHYTKYAYLCHASVQHVSKLRREGGFCGYRNIQMLFSYANSAQILSTHPWEGSFPSIFEIQDLIEHAWDQGYNPQGRIETGGIRGSRKFIGTPEAQALFCSLGIPCSVHAYRDKIPEMGYRLLLQAIERYFRHGWKGNSSVKVRRTQLAPIYLQHQGHSITIVGFERQQDEQAHILVFDPWRRDSSFIRKLVRGEVVERPISRSMQFLEPYRRGVKYLSRHAEFETLW</sequence>
<comment type="caution">
    <text evidence="4">The sequence shown here is derived from an EMBL/GenBank/DDBJ whole genome shotgun (WGS) entry which is preliminary data.</text>
</comment>
<dbReference type="OrthoDB" id="288987at2759"/>
<name>A0A2C5ZVY1_9HYPO</name>
<dbReference type="AlphaFoldDB" id="A0A2C5ZVY1"/>
<evidence type="ECO:0000256" key="1">
    <source>
        <dbReference type="ARBA" id="ARBA00022801"/>
    </source>
</evidence>
<dbReference type="InterPro" id="IPR012462">
    <property type="entry name" value="UFSP1/2_DUB_cat"/>
</dbReference>
<dbReference type="Proteomes" id="UP000224854">
    <property type="component" value="Unassembled WGS sequence"/>
</dbReference>
<proteinExistence type="predicted"/>
<keyword evidence="1" id="KW-0378">Hydrolase</keyword>
<evidence type="ECO:0000259" key="3">
    <source>
        <dbReference type="Pfam" id="PF07910"/>
    </source>
</evidence>
<evidence type="ECO:0000256" key="2">
    <source>
        <dbReference type="SAM" id="MobiDB-lite"/>
    </source>
</evidence>
<protein>
    <recommendedName>
        <fullName evidence="3">UFSP1/2/DUB catalytic domain-containing protein</fullName>
    </recommendedName>
</protein>
<evidence type="ECO:0000313" key="5">
    <source>
        <dbReference type="Proteomes" id="UP000224854"/>
    </source>
</evidence>
<dbReference type="Gene3D" id="3.90.70.130">
    <property type="match status" value="1"/>
</dbReference>
<feature type="region of interest" description="Disordered" evidence="2">
    <location>
        <begin position="1"/>
        <end position="22"/>
    </location>
</feature>
<accession>A0A2C5ZVY1</accession>
<gene>
    <name evidence="4" type="ORF">CDD82_7582</name>
</gene>
<feature type="domain" description="UFSP1/2/DUB catalytic" evidence="3">
    <location>
        <begin position="68"/>
        <end position="288"/>
    </location>
</feature>
<dbReference type="EMBL" id="NJEU01000009">
    <property type="protein sequence ID" value="PHH83541.1"/>
    <property type="molecule type" value="Genomic_DNA"/>
</dbReference>
<organism evidence="4 5">
    <name type="scientific">Ophiocordyceps australis</name>
    <dbReference type="NCBI Taxonomy" id="1399860"/>
    <lineage>
        <taxon>Eukaryota</taxon>
        <taxon>Fungi</taxon>
        <taxon>Dikarya</taxon>
        <taxon>Ascomycota</taxon>
        <taxon>Pezizomycotina</taxon>
        <taxon>Sordariomycetes</taxon>
        <taxon>Hypocreomycetidae</taxon>
        <taxon>Hypocreales</taxon>
        <taxon>Ophiocordycipitaceae</taxon>
        <taxon>Ophiocordyceps</taxon>
    </lineage>
</organism>
<reference evidence="4 5" key="1">
    <citation type="submission" date="2017-06" db="EMBL/GenBank/DDBJ databases">
        <title>Ant-infecting Ophiocordyceps genomes reveal a high diversity of potential behavioral manipulation genes and a possible major role for enterotoxins.</title>
        <authorList>
            <person name="De Bekker C."/>
            <person name="Evans H.C."/>
            <person name="Brachmann A."/>
            <person name="Hughes D.P."/>
        </authorList>
    </citation>
    <scope>NUCLEOTIDE SEQUENCE [LARGE SCALE GENOMIC DNA]</scope>
    <source>
        <strain evidence="4 5">1348a</strain>
    </source>
</reference>
<dbReference type="GO" id="GO:0016787">
    <property type="term" value="F:hydrolase activity"/>
    <property type="evidence" value="ECO:0007669"/>
    <property type="project" value="UniProtKB-KW"/>
</dbReference>